<gene>
    <name evidence="2" type="ORF">PBF_11287</name>
</gene>
<feature type="transmembrane region" description="Helical" evidence="1">
    <location>
        <begin position="30"/>
        <end position="54"/>
    </location>
</feature>
<dbReference type="eggNOG" id="ENOG502Z8DK">
    <property type="taxonomic scope" value="Bacteria"/>
</dbReference>
<keyword evidence="1" id="KW-0472">Membrane</keyword>
<feature type="transmembrane region" description="Helical" evidence="1">
    <location>
        <begin position="185"/>
        <end position="206"/>
    </location>
</feature>
<sequence length="356" mass="39775">MLYFLLLGFLFIGAVLFIILKKININTAAMAAVMAFGIVTQGVLLNFFGMPFFLGSFGKILSIADLALWLAFLVSIGMTILKGEFRRLHYANPINRFGIGTWVAGTSICGTLFSRQFGAGAEAQALAILNAGLWVIYIWISFKGFKELGAAPFGRQAHGVLLLTTVSTQSLVLLFNTVFKEVPVLLNAVLIITGLLLYFISAWFILKRYASRDWNLAKDWNNTNCIFHGALSISGLAMFKSGIAAGPIVLWFWLAVFLIFMIVESIEIIRLAGRIRIYGLKEGIFTYDVTQWSRIFTFAMFFTFTFFIESPLQAVILNTGIWIILLLLVVEIYLSADALRRRHVRIPAGFRKESSA</sequence>
<dbReference type="Proteomes" id="UP000019270">
    <property type="component" value="Unassembled WGS sequence"/>
</dbReference>
<accession>W7L743</accession>
<evidence type="ECO:0000313" key="3">
    <source>
        <dbReference type="Proteomes" id="UP000019270"/>
    </source>
</evidence>
<feature type="transmembrane region" description="Helical" evidence="1">
    <location>
        <begin position="6"/>
        <end position="23"/>
    </location>
</feature>
<feature type="transmembrane region" description="Helical" evidence="1">
    <location>
        <begin position="292"/>
        <end position="308"/>
    </location>
</feature>
<feature type="transmembrane region" description="Helical" evidence="1">
    <location>
        <begin position="251"/>
        <end position="272"/>
    </location>
</feature>
<feature type="transmembrane region" description="Helical" evidence="1">
    <location>
        <begin position="125"/>
        <end position="145"/>
    </location>
</feature>
<feature type="transmembrane region" description="Helical" evidence="1">
    <location>
        <begin position="60"/>
        <end position="81"/>
    </location>
</feature>
<organism evidence="2 3">
    <name type="scientific">Cytobacillus firmus DS1</name>
    <dbReference type="NCBI Taxonomy" id="1307436"/>
    <lineage>
        <taxon>Bacteria</taxon>
        <taxon>Bacillati</taxon>
        <taxon>Bacillota</taxon>
        <taxon>Bacilli</taxon>
        <taxon>Bacillales</taxon>
        <taxon>Bacillaceae</taxon>
        <taxon>Cytobacillus</taxon>
    </lineage>
</organism>
<evidence type="ECO:0000256" key="1">
    <source>
        <dbReference type="SAM" id="Phobius"/>
    </source>
</evidence>
<reference evidence="2 3" key="2">
    <citation type="journal article" date="2016" name="Sci. Rep.">
        <title>A novel serine protease, Sep1, from Bacillus firmus DS-1 has nematicidal activity and degrades multiple intestinal-associated nematode proteins.</title>
        <authorList>
            <person name="Geng C."/>
            <person name="Nie X."/>
            <person name="Tang Z."/>
            <person name="Zhang Y."/>
            <person name="Lin J."/>
            <person name="Sun M."/>
            <person name="Peng D."/>
        </authorList>
    </citation>
    <scope>NUCLEOTIDE SEQUENCE [LARGE SCALE GENOMIC DNA]</scope>
    <source>
        <strain evidence="2 3">DS1</strain>
    </source>
</reference>
<dbReference type="EMBL" id="APVL01000007">
    <property type="protein sequence ID" value="EWG11072.1"/>
    <property type="molecule type" value="Genomic_DNA"/>
</dbReference>
<comment type="caution">
    <text evidence="2">The sequence shown here is derived from an EMBL/GenBank/DDBJ whole genome shotgun (WGS) entry which is preliminary data.</text>
</comment>
<keyword evidence="1" id="KW-0812">Transmembrane</keyword>
<feature type="transmembrane region" description="Helical" evidence="1">
    <location>
        <begin position="157"/>
        <end position="179"/>
    </location>
</feature>
<evidence type="ECO:0000313" key="2">
    <source>
        <dbReference type="EMBL" id="EWG11072.1"/>
    </source>
</evidence>
<keyword evidence="1" id="KW-1133">Transmembrane helix</keyword>
<dbReference type="RefSeq" id="WP_235192242.1">
    <property type="nucleotide sequence ID" value="NZ_APVL01000007.1"/>
</dbReference>
<protein>
    <submittedName>
        <fullName evidence="2">Uncharacterized protein</fullName>
    </submittedName>
</protein>
<dbReference type="PATRIC" id="fig|1307436.3.peg.2411"/>
<proteinExistence type="predicted"/>
<name>W7L743_CYTFI</name>
<feature type="transmembrane region" description="Helical" evidence="1">
    <location>
        <begin position="314"/>
        <end position="336"/>
    </location>
</feature>
<feature type="transmembrane region" description="Helical" evidence="1">
    <location>
        <begin position="226"/>
        <end position="245"/>
    </location>
</feature>
<dbReference type="AlphaFoldDB" id="W7L743"/>
<feature type="transmembrane region" description="Helical" evidence="1">
    <location>
        <begin position="93"/>
        <end position="113"/>
    </location>
</feature>
<reference evidence="3" key="1">
    <citation type="submission" date="2013-03" db="EMBL/GenBank/DDBJ databases">
        <title>Draft genome sequence of Bacillus firmus DS1.</title>
        <authorList>
            <person name="Peng D."/>
            <person name="Zhu L."/>
            <person name="Sun M."/>
        </authorList>
    </citation>
    <scope>NUCLEOTIDE SEQUENCE [LARGE SCALE GENOMIC DNA]</scope>
    <source>
        <strain evidence="3">DS1</strain>
    </source>
</reference>